<reference evidence="2" key="1">
    <citation type="journal article" date="2019" name="bioRxiv">
        <title>The Genome of the Zebra Mussel, Dreissena polymorpha: A Resource for Invasive Species Research.</title>
        <authorList>
            <person name="McCartney M.A."/>
            <person name="Auch B."/>
            <person name="Kono T."/>
            <person name="Mallez S."/>
            <person name="Zhang Y."/>
            <person name="Obille A."/>
            <person name="Becker A."/>
            <person name="Abrahante J.E."/>
            <person name="Garbe J."/>
            <person name="Badalamenti J.P."/>
            <person name="Herman A."/>
            <person name="Mangelson H."/>
            <person name="Liachko I."/>
            <person name="Sullivan S."/>
            <person name="Sone E.D."/>
            <person name="Koren S."/>
            <person name="Silverstein K.A.T."/>
            <person name="Beckman K.B."/>
            <person name="Gohl D.M."/>
        </authorList>
    </citation>
    <scope>NUCLEOTIDE SEQUENCE</scope>
    <source>
        <strain evidence="2">Duluth1</strain>
        <tissue evidence="2">Whole animal</tissue>
    </source>
</reference>
<protein>
    <submittedName>
        <fullName evidence="2">Uncharacterized protein</fullName>
    </submittedName>
</protein>
<feature type="compositionally biased region" description="Basic residues" evidence="1">
    <location>
        <begin position="37"/>
        <end position="56"/>
    </location>
</feature>
<dbReference type="Proteomes" id="UP000828390">
    <property type="component" value="Unassembled WGS sequence"/>
</dbReference>
<reference evidence="2" key="2">
    <citation type="submission" date="2020-11" db="EMBL/GenBank/DDBJ databases">
        <authorList>
            <person name="McCartney M.A."/>
            <person name="Auch B."/>
            <person name="Kono T."/>
            <person name="Mallez S."/>
            <person name="Becker A."/>
            <person name="Gohl D.M."/>
            <person name="Silverstein K.A.T."/>
            <person name="Koren S."/>
            <person name="Bechman K.B."/>
            <person name="Herman A."/>
            <person name="Abrahante J.E."/>
            <person name="Garbe J."/>
        </authorList>
    </citation>
    <scope>NUCLEOTIDE SEQUENCE</scope>
    <source>
        <strain evidence="2">Duluth1</strain>
        <tissue evidence="2">Whole animal</tissue>
    </source>
</reference>
<dbReference type="AlphaFoldDB" id="A0A9D4RLT8"/>
<dbReference type="EMBL" id="JAIWYP010000002">
    <property type="protein sequence ID" value="KAH3873089.1"/>
    <property type="molecule type" value="Genomic_DNA"/>
</dbReference>
<evidence type="ECO:0000256" key="1">
    <source>
        <dbReference type="SAM" id="MobiDB-lite"/>
    </source>
</evidence>
<comment type="caution">
    <text evidence="2">The sequence shown here is derived from an EMBL/GenBank/DDBJ whole genome shotgun (WGS) entry which is preliminary data.</text>
</comment>
<accession>A0A9D4RLT8</accession>
<proteinExistence type="predicted"/>
<feature type="region of interest" description="Disordered" evidence="1">
    <location>
        <begin position="16"/>
        <end position="56"/>
    </location>
</feature>
<keyword evidence="3" id="KW-1185">Reference proteome</keyword>
<organism evidence="2 3">
    <name type="scientific">Dreissena polymorpha</name>
    <name type="common">Zebra mussel</name>
    <name type="synonym">Mytilus polymorpha</name>
    <dbReference type="NCBI Taxonomy" id="45954"/>
    <lineage>
        <taxon>Eukaryota</taxon>
        <taxon>Metazoa</taxon>
        <taxon>Spiralia</taxon>
        <taxon>Lophotrochozoa</taxon>
        <taxon>Mollusca</taxon>
        <taxon>Bivalvia</taxon>
        <taxon>Autobranchia</taxon>
        <taxon>Heteroconchia</taxon>
        <taxon>Euheterodonta</taxon>
        <taxon>Imparidentia</taxon>
        <taxon>Neoheterodontei</taxon>
        <taxon>Myida</taxon>
        <taxon>Dreissenoidea</taxon>
        <taxon>Dreissenidae</taxon>
        <taxon>Dreissena</taxon>
    </lineage>
</organism>
<evidence type="ECO:0000313" key="2">
    <source>
        <dbReference type="EMBL" id="KAH3873089.1"/>
    </source>
</evidence>
<sequence>MCPDWAFRAWRVSAKPAGLPGPVPGERPSGLASLHCGLHHGHLPTHPSQGHHRPAL</sequence>
<evidence type="ECO:0000313" key="3">
    <source>
        <dbReference type="Proteomes" id="UP000828390"/>
    </source>
</evidence>
<name>A0A9D4RLT8_DREPO</name>
<gene>
    <name evidence="2" type="ORF">DPMN_036315</name>
</gene>